<dbReference type="InterPro" id="IPR045584">
    <property type="entry name" value="Pilin-like"/>
</dbReference>
<dbReference type="Pfam" id="PF07963">
    <property type="entry name" value="N_methyl"/>
    <property type="match status" value="1"/>
</dbReference>
<keyword evidence="1" id="KW-0812">Transmembrane</keyword>
<name>A0A2H0KTX6_9BACT</name>
<keyword evidence="1" id="KW-0472">Membrane</keyword>
<evidence type="ECO:0000256" key="1">
    <source>
        <dbReference type="SAM" id="Phobius"/>
    </source>
</evidence>
<evidence type="ECO:0008006" key="4">
    <source>
        <dbReference type="Google" id="ProtNLM"/>
    </source>
</evidence>
<dbReference type="PROSITE" id="PS00409">
    <property type="entry name" value="PROKAR_NTER_METHYL"/>
    <property type="match status" value="1"/>
</dbReference>
<dbReference type="NCBIfam" id="TIGR02532">
    <property type="entry name" value="IV_pilin_GFxxxE"/>
    <property type="match status" value="1"/>
</dbReference>
<accession>A0A2H0KTX6</accession>
<dbReference type="Proteomes" id="UP000229317">
    <property type="component" value="Unassembled WGS sequence"/>
</dbReference>
<dbReference type="AlphaFoldDB" id="A0A2H0KTX6"/>
<organism evidence="2 3">
    <name type="scientific">Candidatus Portnoybacteria bacterium CG11_big_fil_rev_8_21_14_0_20_40_15</name>
    <dbReference type="NCBI Taxonomy" id="1974817"/>
    <lineage>
        <taxon>Bacteria</taxon>
        <taxon>Candidatus Portnoyibacteriota</taxon>
    </lineage>
</organism>
<comment type="caution">
    <text evidence="2">The sequence shown here is derived from an EMBL/GenBank/DDBJ whole genome shotgun (WGS) entry which is preliminary data.</text>
</comment>
<dbReference type="EMBL" id="PCVO01000004">
    <property type="protein sequence ID" value="PIQ75602.1"/>
    <property type="molecule type" value="Genomic_DNA"/>
</dbReference>
<feature type="transmembrane region" description="Helical" evidence="1">
    <location>
        <begin position="40"/>
        <end position="65"/>
    </location>
</feature>
<evidence type="ECO:0000313" key="2">
    <source>
        <dbReference type="EMBL" id="PIQ75602.1"/>
    </source>
</evidence>
<keyword evidence="1" id="KW-1133">Transmembrane helix</keyword>
<reference evidence="2 3" key="1">
    <citation type="submission" date="2017-09" db="EMBL/GenBank/DDBJ databases">
        <title>Depth-based differentiation of microbial function through sediment-hosted aquifers and enrichment of novel symbionts in the deep terrestrial subsurface.</title>
        <authorList>
            <person name="Probst A.J."/>
            <person name="Ladd B."/>
            <person name="Jarett J.K."/>
            <person name="Geller-Mcgrath D.E."/>
            <person name="Sieber C.M."/>
            <person name="Emerson J.B."/>
            <person name="Anantharaman K."/>
            <person name="Thomas B.C."/>
            <person name="Malmstrom R."/>
            <person name="Stieglmeier M."/>
            <person name="Klingl A."/>
            <person name="Woyke T."/>
            <person name="Ryan C.M."/>
            <person name="Banfield J.F."/>
        </authorList>
    </citation>
    <scope>NUCLEOTIDE SEQUENCE [LARGE SCALE GENOMIC DNA]</scope>
    <source>
        <strain evidence="2">CG11_big_fil_rev_8_21_14_0_20_40_15</strain>
    </source>
</reference>
<dbReference type="InterPro" id="IPR012902">
    <property type="entry name" value="N_methyl_site"/>
</dbReference>
<gene>
    <name evidence="2" type="ORF">COV84_00365</name>
</gene>
<sequence length="183" mass="20987">MIKFKLYNKKGFTPLEILKNKLLTGQDTNKRSKFLTGFTLIELMVAMAIFVVVSIVSVSIFLTAIQNQRRDFQVQNLQDNGRYIIEVFTKEVRMLQEIKNDTTNSRLHIKNQDGDDVTYEFKGDGYLRRDNQPINSSAVSLQGKFFVVQAGEQQRVTIVMTLSPNGMSEPQIKVQNTVTVRIY</sequence>
<dbReference type="SUPFAM" id="SSF54523">
    <property type="entry name" value="Pili subunits"/>
    <property type="match status" value="1"/>
</dbReference>
<protein>
    <recommendedName>
        <fullName evidence="4">Prepilin-type N-terminal cleavage/methylation domain-containing protein</fullName>
    </recommendedName>
</protein>
<dbReference type="Gene3D" id="3.30.700.10">
    <property type="entry name" value="Glycoprotein, Type 4 Pilin"/>
    <property type="match status" value="1"/>
</dbReference>
<evidence type="ECO:0000313" key="3">
    <source>
        <dbReference type="Proteomes" id="UP000229317"/>
    </source>
</evidence>
<proteinExistence type="predicted"/>